<evidence type="ECO:0000259" key="1">
    <source>
        <dbReference type="Pfam" id="PF00535"/>
    </source>
</evidence>
<accession>A0ABQ6PHK6</accession>
<dbReference type="InterPro" id="IPR029044">
    <property type="entry name" value="Nucleotide-diphossugar_trans"/>
</dbReference>
<keyword evidence="3" id="KW-1185">Reference proteome</keyword>
<dbReference type="EMBL" id="BTHG01000007">
    <property type="protein sequence ID" value="GMN90259.1"/>
    <property type="molecule type" value="Genomic_DNA"/>
</dbReference>
<evidence type="ECO:0000313" key="3">
    <source>
        <dbReference type="Proteomes" id="UP001628164"/>
    </source>
</evidence>
<gene>
    <name evidence="2" type="primary">wcaA</name>
    <name evidence="2" type="ORF">fsci_17470</name>
</gene>
<dbReference type="Gene3D" id="3.90.550.10">
    <property type="entry name" value="Spore Coat Polysaccharide Biosynthesis Protein SpsA, Chain A"/>
    <property type="match status" value="1"/>
</dbReference>
<dbReference type="PANTHER" id="PTHR43685">
    <property type="entry name" value="GLYCOSYLTRANSFERASE"/>
    <property type="match status" value="1"/>
</dbReference>
<dbReference type="PANTHER" id="PTHR43685:SF2">
    <property type="entry name" value="GLYCOSYLTRANSFERASE 2-LIKE DOMAIN-CONTAINING PROTEIN"/>
    <property type="match status" value="1"/>
</dbReference>
<comment type="caution">
    <text evidence="2">The sequence shown here is derived from an EMBL/GenBank/DDBJ whole genome shotgun (WGS) entry which is preliminary data.</text>
</comment>
<dbReference type="InterPro" id="IPR001173">
    <property type="entry name" value="Glyco_trans_2-like"/>
</dbReference>
<evidence type="ECO:0000313" key="2">
    <source>
        <dbReference type="EMBL" id="GMN90259.1"/>
    </source>
</evidence>
<dbReference type="SUPFAM" id="SSF53448">
    <property type="entry name" value="Nucleotide-diphospho-sugar transferases"/>
    <property type="match status" value="1"/>
</dbReference>
<proteinExistence type="predicted"/>
<protein>
    <submittedName>
        <fullName evidence="2">Colanic acid biosynthesis glycosyltransferase WcaA</fullName>
    </submittedName>
</protein>
<dbReference type="RefSeq" id="WP_407877960.1">
    <property type="nucleotide sequence ID" value="NZ_BTHG01000007.1"/>
</dbReference>
<name>A0ABQ6PHK6_9GAMM</name>
<dbReference type="CDD" id="cd00761">
    <property type="entry name" value="Glyco_tranf_GTA_type"/>
    <property type="match status" value="1"/>
</dbReference>
<sequence length="292" mass="34865">MKNNPLVTVYIPSYNRIELLKRAVNSVREQTYQNIELIVVDDCSTDETISYLKALSETDARVRFFQNQKNSGACVSRNKAIIEAKGEYITGLDDDDYFLESRIADFVEYWQENINDKNVVCLFAERFYLKNSGISSPSNMPTVVDKRSIMHTNYIGNQIFTRVENLRNNLFDIKLKMWQDFDCWYRLLDNNKIGLNIKKANYIVDISHPHERITTAKFKKAYQTYKYFVKKYNLGKEKSEILKSHLYDYNREFLTLSKVFKMLFIHRNCRVFYILFRKYCSFLLRKYRVIKE</sequence>
<feature type="domain" description="Glycosyltransferase 2-like" evidence="1">
    <location>
        <begin position="8"/>
        <end position="140"/>
    </location>
</feature>
<reference evidence="2 3" key="1">
    <citation type="journal article" date="2024" name="Dis. Aquat. Organ.">
        <title>Francisella sciaenopsi sp. nov. isolated from diseased red drum Sciaenops ocellatus in Florida, USA.</title>
        <authorList>
            <person name="Kawahara M."/>
            <person name="Cody T.T."/>
            <person name="Yanong R.P.E."/>
            <person name="Henderson E."/>
            <person name="Yazdi Z."/>
            <person name="Soto E."/>
        </authorList>
    </citation>
    <scope>NUCLEOTIDE SEQUENCE [LARGE SCALE GENOMIC DNA]</scope>
    <source>
        <strain evidence="2 3">R22-20-7</strain>
    </source>
</reference>
<dbReference type="Proteomes" id="UP001628164">
    <property type="component" value="Unassembled WGS sequence"/>
</dbReference>
<organism evidence="2 3">
    <name type="scientific">Francisella sciaenopsi</name>
    <dbReference type="NCBI Taxonomy" id="3055034"/>
    <lineage>
        <taxon>Bacteria</taxon>
        <taxon>Pseudomonadati</taxon>
        <taxon>Pseudomonadota</taxon>
        <taxon>Gammaproteobacteria</taxon>
        <taxon>Thiotrichales</taxon>
        <taxon>Francisellaceae</taxon>
        <taxon>Francisella</taxon>
    </lineage>
</organism>
<dbReference type="InterPro" id="IPR050834">
    <property type="entry name" value="Glycosyltransf_2"/>
</dbReference>
<dbReference type="Pfam" id="PF00535">
    <property type="entry name" value="Glycos_transf_2"/>
    <property type="match status" value="1"/>
</dbReference>